<dbReference type="AlphaFoldDB" id="A0A5C4XCI5"/>
<name>A0A5C4XCI5_9HYPH</name>
<proteinExistence type="inferred from homology"/>
<sequence>MIVNRRDLLKYLAISSAAAALPGQLFAAPAAKTLRVGLSTYPSHFRPWINVGYAGQLVSALINRNLVTYDAKGQLVGELAESWKRENDLTWAFVLKDVKFSNGQPVTSADVKWTLEKIAAEGSGAYMRDPVTHVASIEIVDDRNFKLVTKEPDVTIPSVMAYPFLAIIAAGSTDSQEQGIGAGPFTIVSAEKGVGISLTASEHYFKEGLPSFKDVQITPYADENLRVAALTAGDVDLIDYVPWSAMDTIEKDANLKLDAMASGAFMYLSFNGSGVFKDPKLRQAVAFGIRREEIVNTMFYGRGAPLAGVPRPSVSPYYNKELANYWSYDPAKAKALLKEAGYENGLEVSLLATSQYTMHSGIAVLVQSHLAEIGIKVNLTMPDWATRVTMGNRGVGDFAVQGIGIDTLDPDAAATVIDPSLTQTFLRSRNFEVPGLTDLLQRGRQEGDEAKRIALYAEVDKLVCDNTSFCGLAYRATGFARAKSVSNLELLPDQMSPFSATLFDKLALA</sequence>
<comment type="subcellular location">
    <subcellularLocation>
        <location evidence="1">Periplasm</location>
    </subcellularLocation>
</comment>
<evidence type="ECO:0000259" key="6">
    <source>
        <dbReference type="Pfam" id="PF00496"/>
    </source>
</evidence>
<comment type="caution">
    <text evidence="7">The sequence shown here is derived from an EMBL/GenBank/DDBJ whole genome shotgun (WGS) entry which is preliminary data.</text>
</comment>
<evidence type="ECO:0000256" key="1">
    <source>
        <dbReference type="ARBA" id="ARBA00004418"/>
    </source>
</evidence>
<dbReference type="Gene3D" id="3.40.190.10">
    <property type="entry name" value="Periplasmic binding protein-like II"/>
    <property type="match status" value="1"/>
</dbReference>
<evidence type="ECO:0000256" key="3">
    <source>
        <dbReference type="ARBA" id="ARBA00022448"/>
    </source>
</evidence>
<feature type="domain" description="Solute-binding protein family 5" evidence="6">
    <location>
        <begin position="75"/>
        <end position="413"/>
    </location>
</feature>
<dbReference type="Proteomes" id="UP000311605">
    <property type="component" value="Unassembled WGS sequence"/>
</dbReference>
<dbReference type="PANTHER" id="PTHR30290">
    <property type="entry name" value="PERIPLASMIC BINDING COMPONENT OF ABC TRANSPORTER"/>
    <property type="match status" value="1"/>
</dbReference>
<reference evidence="7 8" key="1">
    <citation type="submission" date="2019-06" db="EMBL/GenBank/DDBJ databases">
        <title>The draft genome of Rhizobium smilacinae PTYR-5.</title>
        <authorList>
            <person name="Liu L."/>
            <person name="Li L."/>
            <person name="Zhang X."/>
        </authorList>
    </citation>
    <scope>NUCLEOTIDE SEQUENCE [LARGE SCALE GENOMIC DNA]</scope>
    <source>
        <strain evidence="7 8">PTYR-5</strain>
    </source>
</reference>
<dbReference type="GO" id="GO:0015833">
    <property type="term" value="P:peptide transport"/>
    <property type="evidence" value="ECO:0007669"/>
    <property type="project" value="TreeGrafter"/>
</dbReference>
<evidence type="ECO:0000313" key="8">
    <source>
        <dbReference type="Proteomes" id="UP000311605"/>
    </source>
</evidence>
<gene>
    <name evidence="7" type="ORF">FHP24_26605</name>
</gene>
<dbReference type="InterPro" id="IPR039424">
    <property type="entry name" value="SBP_5"/>
</dbReference>
<dbReference type="GO" id="GO:1904680">
    <property type="term" value="F:peptide transmembrane transporter activity"/>
    <property type="evidence" value="ECO:0007669"/>
    <property type="project" value="TreeGrafter"/>
</dbReference>
<evidence type="ECO:0000256" key="2">
    <source>
        <dbReference type="ARBA" id="ARBA00005695"/>
    </source>
</evidence>
<dbReference type="Pfam" id="PF00496">
    <property type="entry name" value="SBP_bac_5"/>
    <property type="match status" value="1"/>
</dbReference>
<evidence type="ECO:0000256" key="4">
    <source>
        <dbReference type="ARBA" id="ARBA00022729"/>
    </source>
</evidence>
<evidence type="ECO:0000313" key="7">
    <source>
        <dbReference type="EMBL" id="TNM60074.1"/>
    </source>
</evidence>
<evidence type="ECO:0000256" key="5">
    <source>
        <dbReference type="SAM" id="SignalP"/>
    </source>
</evidence>
<keyword evidence="8" id="KW-1185">Reference proteome</keyword>
<keyword evidence="4 5" id="KW-0732">Signal</keyword>
<feature type="chain" id="PRO_5023062432" evidence="5">
    <location>
        <begin position="28"/>
        <end position="509"/>
    </location>
</feature>
<dbReference type="SUPFAM" id="SSF53850">
    <property type="entry name" value="Periplasmic binding protein-like II"/>
    <property type="match status" value="1"/>
</dbReference>
<feature type="signal peptide" evidence="5">
    <location>
        <begin position="1"/>
        <end position="27"/>
    </location>
</feature>
<dbReference type="EMBL" id="VDMN01000010">
    <property type="protein sequence ID" value="TNM60074.1"/>
    <property type="molecule type" value="Genomic_DNA"/>
</dbReference>
<comment type="similarity">
    <text evidence="2">Belongs to the bacterial solute-binding protein 5 family.</text>
</comment>
<dbReference type="PANTHER" id="PTHR30290:SF10">
    <property type="entry name" value="PERIPLASMIC OLIGOPEPTIDE-BINDING PROTEIN-RELATED"/>
    <property type="match status" value="1"/>
</dbReference>
<dbReference type="Gene3D" id="3.10.105.10">
    <property type="entry name" value="Dipeptide-binding Protein, Domain 3"/>
    <property type="match status" value="1"/>
</dbReference>
<keyword evidence="3" id="KW-0813">Transport</keyword>
<dbReference type="OrthoDB" id="9803988at2"/>
<dbReference type="InterPro" id="IPR030678">
    <property type="entry name" value="Peptide/Ni-bd"/>
</dbReference>
<dbReference type="Gene3D" id="3.90.76.10">
    <property type="entry name" value="Dipeptide-binding Protein, Domain 1"/>
    <property type="match status" value="1"/>
</dbReference>
<dbReference type="InterPro" id="IPR006311">
    <property type="entry name" value="TAT_signal"/>
</dbReference>
<accession>A0A5C4XCI5</accession>
<organism evidence="7 8">
    <name type="scientific">Aliirhizobium smilacinae</name>
    <dbReference type="NCBI Taxonomy" id="1395944"/>
    <lineage>
        <taxon>Bacteria</taxon>
        <taxon>Pseudomonadati</taxon>
        <taxon>Pseudomonadota</taxon>
        <taxon>Alphaproteobacteria</taxon>
        <taxon>Hyphomicrobiales</taxon>
        <taxon>Rhizobiaceae</taxon>
        <taxon>Aliirhizobium</taxon>
    </lineage>
</organism>
<dbReference type="RefSeq" id="WP_139679278.1">
    <property type="nucleotide sequence ID" value="NZ_VDMN01000010.1"/>
</dbReference>
<dbReference type="PROSITE" id="PS51318">
    <property type="entry name" value="TAT"/>
    <property type="match status" value="1"/>
</dbReference>
<dbReference type="PIRSF" id="PIRSF002741">
    <property type="entry name" value="MppA"/>
    <property type="match status" value="1"/>
</dbReference>
<dbReference type="GO" id="GO:0043190">
    <property type="term" value="C:ATP-binding cassette (ABC) transporter complex"/>
    <property type="evidence" value="ECO:0007669"/>
    <property type="project" value="InterPro"/>
</dbReference>
<protein>
    <submittedName>
        <fullName evidence="7">Agropinic acid transporter substrate-binding protein</fullName>
    </submittedName>
</protein>
<dbReference type="GO" id="GO:0030288">
    <property type="term" value="C:outer membrane-bounded periplasmic space"/>
    <property type="evidence" value="ECO:0007669"/>
    <property type="project" value="UniProtKB-ARBA"/>
</dbReference>
<dbReference type="InterPro" id="IPR000914">
    <property type="entry name" value="SBP_5_dom"/>
</dbReference>